<dbReference type="InterPro" id="IPR023827">
    <property type="entry name" value="Peptidase_S8_Asp-AS"/>
</dbReference>
<evidence type="ECO:0000256" key="1">
    <source>
        <dbReference type="ARBA" id="ARBA00011073"/>
    </source>
</evidence>
<evidence type="ECO:0000256" key="5">
    <source>
        <dbReference type="PROSITE-ProRule" id="PRU01240"/>
    </source>
</evidence>
<dbReference type="InterPro" id="IPR015500">
    <property type="entry name" value="Peptidase_S8_subtilisin-rel"/>
</dbReference>
<feature type="compositionally biased region" description="Basic and acidic residues" evidence="6">
    <location>
        <begin position="430"/>
        <end position="440"/>
    </location>
</feature>
<dbReference type="PROSITE" id="PS00136">
    <property type="entry name" value="SUBTILASE_ASP"/>
    <property type="match status" value="1"/>
</dbReference>
<dbReference type="Proteomes" id="UP000184471">
    <property type="component" value="Unassembled WGS sequence"/>
</dbReference>
<keyword evidence="3" id="KW-0378">Hydrolase</keyword>
<dbReference type="STRING" id="1070870.SAMN05444351_0765"/>
<evidence type="ECO:0000256" key="6">
    <source>
        <dbReference type="SAM" id="MobiDB-lite"/>
    </source>
</evidence>
<keyword evidence="9" id="KW-1185">Reference proteome</keyword>
<name>A0A1M5EEY1_9ACTN</name>
<gene>
    <name evidence="8" type="ORF">SAMN05444351_0765</name>
</gene>
<evidence type="ECO:0000256" key="3">
    <source>
        <dbReference type="ARBA" id="ARBA00022801"/>
    </source>
</evidence>
<feature type="domain" description="Peptidase S8/S53" evidence="7">
    <location>
        <begin position="169"/>
        <end position="362"/>
    </location>
</feature>
<dbReference type="PRINTS" id="PR00723">
    <property type="entry name" value="SUBTILISIN"/>
</dbReference>
<reference evidence="8 9" key="1">
    <citation type="submission" date="2016-11" db="EMBL/GenBank/DDBJ databases">
        <authorList>
            <person name="Jaros S."/>
            <person name="Januszkiewicz K."/>
            <person name="Wedrychowicz H."/>
        </authorList>
    </citation>
    <scope>NUCLEOTIDE SEQUENCE [LARGE SCALE GENOMIC DNA]</scope>
    <source>
        <strain evidence="8 9">DSM 45408</strain>
    </source>
</reference>
<dbReference type="GO" id="GO:0004252">
    <property type="term" value="F:serine-type endopeptidase activity"/>
    <property type="evidence" value="ECO:0007669"/>
    <property type="project" value="InterPro"/>
</dbReference>
<feature type="region of interest" description="Disordered" evidence="6">
    <location>
        <begin position="351"/>
        <end position="440"/>
    </location>
</feature>
<dbReference type="SUPFAM" id="SSF52743">
    <property type="entry name" value="Subtilisin-like"/>
    <property type="match status" value="1"/>
</dbReference>
<feature type="compositionally biased region" description="Low complexity" evidence="6">
    <location>
        <begin position="368"/>
        <end position="402"/>
    </location>
</feature>
<keyword evidence="4" id="KW-0720">Serine protease</keyword>
<dbReference type="PANTHER" id="PTHR43806">
    <property type="entry name" value="PEPTIDASE S8"/>
    <property type="match status" value="1"/>
</dbReference>
<feature type="region of interest" description="Disordered" evidence="6">
    <location>
        <begin position="1"/>
        <end position="28"/>
    </location>
</feature>
<dbReference type="InterPro" id="IPR036852">
    <property type="entry name" value="Peptidase_S8/S53_dom_sf"/>
</dbReference>
<accession>A0A1M5EEY1</accession>
<sequence length="440" mass="44979">MIGPRPGIRPPNRQPERPARRLGAPTTGRQVVVFADPGDPRVDWSAAGITDVADSRDFTAGRVPAQALREAGATVFARLGIAVVAAPPDQVGALRSAGPPVLSVSPELVHHVLPAEEYVRGYRDGVTDLAGRLAGAGGEEVPPPPAFADTEAATWGVQAVRATTSPYTGAGVRVAVLDTGLDLAHPDFTGRGITAESFVAGVDSAQDGHGHGTHCVGTACGPQSPPQGPRYGVASGAEIYVGKVLSDEGSGEDGGILAGIDWAVANGCAVISMSLGADVAEAHPPYSAAGRRALQQGSLIVAAAGNNADRENGEYGFVGAPANSVEVLAVGAVDAALRTAWFSARSLAAPGGEVDVAGPGSTSTRPGPCRSATTRSAARAWPPRTWPGWRRCGPRRPGGAATSCGPRSPRPRAGWPSRRSTSAAGWCSRPRREPGRPEED</sequence>
<dbReference type="Gene3D" id="3.40.50.200">
    <property type="entry name" value="Peptidase S8/S53 domain"/>
    <property type="match status" value="1"/>
</dbReference>
<evidence type="ECO:0000313" key="8">
    <source>
        <dbReference type="EMBL" id="SHF77720.1"/>
    </source>
</evidence>
<comment type="similarity">
    <text evidence="1 5">Belongs to the peptidase S8 family.</text>
</comment>
<dbReference type="PANTHER" id="PTHR43806:SF11">
    <property type="entry name" value="CEREVISIN-RELATED"/>
    <property type="match status" value="1"/>
</dbReference>
<dbReference type="InterPro" id="IPR050131">
    <property type="entry name" value="Peptidase_S8_subtilisin-like"/>
</dbReference>
<organism evidence="8 9">
    <name type="scientific">Geodermatophilus nigrescens</name>
    <dbReference type="NCBI Taxonomy" id="1070870"/>
    <lineage>
        <taxon>Bacteria</taxon>
        <taxon>Bacillati</taxon>
        <taxon>Actinomycetota</taxon>
        <taxon>Actinomycetes</taxon>
        <taxon>Geodermatophilales</taxon>
        <taxon>Geodermatophilaceae</taxon>
        <taxon>Geodermatophilus</taxon>
    </lineage>
</organism>
<keyword evidence="2" id="KW-0645">Protease</keyword>
<dbReference type="AlphaFoldDB" id="A0A1M5EEY1"/>
<evidence type="ECO:0000256" key="4">
    <source>
        <dbReference type="ARBA" id="ARBA00022825"/>
    </source>
</evidence>
<dbReference type="EMBL" id="FQVX01000001">
    <property type="protein sequence ID" value="SHF77720.1"/>
    <property type="molecule type" value="Genomic_DNA"/>
</dbReference>
<dbReference type="GO" id="GO:0006508">
    <property type="term" value="P:proteolysis"/>
    <property type="evidence" value="ECO:0007669"/>
    <property type="project" value="UniProtKB-KW"/>
</dbReference>
<dbReference type="PROSITE" id="PS51892">
    <property type="entry name" value="SUBTILASE"/>
    <property type="match status" value="1"/>
</dbReference>
<evidence type="ECO:0000313" key="9">
    <source>
        <dbReference type="Proteomes" id="UP000184471"/>
    </source>
</evidence>
<evidence type="ECO:0000256" key="2">
    <source>
        <dbReference type="ARBA" id="ARBA00022670"/>
    </source>
</evidence>
<evidence type="ECO:0000259" key="7">
    <source>
        <dbReference type="Pfam" id="PF00082"/>
    </source>
</evidence>
<dbReference type="Pfam" id="PF00082">
    <property type="entry name" value="Peptidase_S8"/>
    <property type="match status" value="1"/>
</dbReference>
<dbReference type="InterPro" id="IPR000209">
    <property type="entry name" value="Peptidase_S8/S53_dom"/>
</dbReference>
<comment type="caution">
    <text evidence="5">Lacks conserved residue(s) required for the propagation of feature annotation.</text>
</comment>
<protein>
    <submittedName>
        <fullName evidence="8">Subtilase family protein</fullName>
    </submittedName>
</protein>
<proteinExistence type="inferred from homology"/>